<evidence type="ECO:0000256" key="9">
    <source>
        <dbReference type="ARBA" id="ARBA00048988"/>
    </source>
</evidence>
<dbReference type="InterPro" id="IPR027417">
    <property type="entry name" value="P-loop_NTPase"/>
</dbReference>
<reference evidence="12 13" key="1">
    <citation type="submission" date="2023-05" db="EMBL/GenBank/DDBJ databases">
        <title>Pseudoalteromonas ardens sp. nov., Pseudoalteromonas obscura sp. nov., and Pseudoalteromonas umbrosa sp. nov., isolated from the coral Montipora capitata.</title>
        <authorList>
            <person name="Thomas E.M."/>
            <person name="Smith E.M."/>
            <person name="Papke E."/>
            <person name="Shlafstein M.D."/>
            <person name="Oline D.K."/>
            <person name="Videau P."/>
            <person name="Saw J.H."/>
            <person name="Strangman W.K."/>
            <person name="Ushijima B."/>
        </authorList>
    </citation>
    <scope>NUCLEOTIDE SEQUENCE [LARGE SCALE GENOMIC DNA]</scope>
    <source>
        <strain evidence="12 13">P94</strain>
    </source>
</reference>
<dbReference type="Pfam" id="PF00580">
    <property type="entry name" value="UvrD-helicase"/>
    <property type="match status" value="1"/>
</dbReference>
<keyword evidence="2 10" id="KW-0547">Nucleotide-binding</keyword>
<evidence type="ECO:0000256" key="5">
    <source>
        <dbReference type="ARBA" id="ARBA00022840"/>
    </source>
</evidence>
<keyword evidence="6" id="KW-0413">Isomerase</keyword>
<name>A0ABT7EH40_9GAMM</name>
<dbReference type="RefSeq" id="WP_284136496.1">
    <property type="nucleotide sequence ID" value="NZ_JASJUT010000002.1"/>
</dbReference>
<dbReference type="Gene3D" id="1.10.10.160">
    <property type="match status" value="1"/>
</dbReference>
<dbReference type="SUPFAM" id="SSF52540">
    <property type="entry name" value="P-loop containing nucleoside triphosphate hydrolases"/>
    <property type="match status" value="1"/>
</dbReference>
<evidence type="ECO:0000256" key="6">
    <source>
        <dbReference type="ARBA" id="ARBA00023235"/>
    </source>
</evidence>
<accession>A0ABT7EH40</accession>
<dbReference type="InterPro" id="IPR014016">
    <property type="entry name" value="UvrD-like_ATP-bd"/>
</dbReference>
<protein>
    <recommendedName>
        <fullName evidence="8">DNA 3'-5' helicase</fullName>
        <ecNumber evidence="8">5.6.2.4</ecNumber>
    </recommendedName>
</protein>
<evidence type="ECO:0000313" key="13">
    <source>
        <dbReference type="Proteomes" id="UP001231915"/>
    </source>
</evidence>
<evidence type="ECO:0000313" key="12">
    <source>
        <dbReference type="EMBL" id="MDK2594338.1"/>
    </source>
</evidence>
<dbReference type="Pfam" id="PF13361">
    <property type="entry name" value="UvrD_C"/>
    <property type="match status" value="1"/>
</dbReference>
<evidence type="ECO:0000256" key="1">
    <source>
        <dbReference type="ARBA" id="ARBA00009922"/>
    </source>
</evidence>
<feature type="binding site" evidence="10">
    <location>
        <begin position="205"/>
        <end position="212"/>
    </location>
    <ligand>
        <name>ATP</name>
        <dbReference type="ChEBI" id="CHEBI:30616"/>
    </ligand>
</feature>
<organism evidence="12 13">
    <name type="scientific">Pseudoalteromonas obscura</name>
    <dbReference type="NCBI Taxonomy" id="3048491"/>
    <lineage>
        <taxon>Bacteria</taxon>
        <taxon>Pseudomonadati</taxon>
        <taxon>Pseudomonadota</taxon>
        <taxon>Gammaproteobacteria</taxon>
        <taxon>Alteromonadales</taxon>
        <taxon>Pseudoalteromonadaceae</taxon>
        <taxon>Pseudoalteromonas</taxon>
    </lineage>
</organism>
<dbReference type="EC" id="5.6.2.4" evidence="8"/>
<dbReference type="CDD" id="cd17932">
    <property type="entry name" value="DEXQc_UvrD"/>
    <property type="match status" value="1"/>
</dbReference>
<dbReference type="InterPro" id="IPR000212">
    <property type="entry name" value="DNA_helicase_UvrD/REP"/>
</dbReference>
<gene>
    <name evidence="12" type="ORF">QNM18_04570</name>
</gene>
<comment type="caution">
    <text evidence="12">The sequence shown here is derived from an EMBL/GenBank/DDBJ whole genome shotgun (WGS) entry which is preliminary data.</text>
</comment>
<comment type="catalytic activity">
    <reaction evidence="7">
        <text>Couples ATP hydrolysis with the unwinding of duplex DNA by translocating in the 3'-5' direction.</text>
        <dbReference type="EC" id="5.6.2.4"/>
    </reaction>
</comment>
<evidence type="ECO:0000256" key="8">
    <source>
        <dbReference type="ARBA" id="ARBA00034808"/>
    </source>
</evidence>
<dbReference type="PANTHER" id="PTHR11070">
    <property type="entry name" value="UVRD / RECB / PCRA DNA HELICASE FAMILY MEMBER"/>
    <property type="match status" value="1"/>
</dbReference>
<dbReference type="PANTHER" id="PTHR11070:SF63">
    <property type="entry name" value="DNA HELICASE IV"/>
    <property type="match status" value="1"/>
</dbReference>
<keyword evidence="13" id="KW-1185">Reference proteome</keyword>
<dbReference type="InterPro" id="IPR014017">
    <property type="entry name" value="DNA_helicase_UvrD-like_C"/>
</dbReference>
<comment type="similarity">
    <text evidence="1">Belongs to the helicase family. UvrD subfamily.</text>
</comment>
<proteinExistence type="inferred from homology"/>
<evidence type="ECO:0000256" key="7">
    <source>
        <dbReference type="ARBA" id="ARBA00034617"/>
    </source>
</evidence>
<evidence type="ECO:0000256" key="4">
    <source>
        <dbReference type="ARBA" id="ARBA00022806"/>
    </source>
</evidence>
<dbReference type="PROSITE" id="PS51198">
    <property type="entry name" value="UVRD_HELICASE_ATP_BIND"/>
    <property type="match status" value="1"/>
</dbReference>
<evidence type="ECO:0000256" key="10">
    <source>
        <dbReference type="PROSITE-ProRule" id="PRU00560"/>
    </source>
</evidence>
<keyword evidence="4 10" id="KW-0347">Helicase</keyword>
<dbReference type="Proteomes" id="UP001231915">
    <property type="component" value="Unassembled WGS sequence"/>
</dbReference>
<dbReference type="EMBL" id="JASJUT010000002">
    <property type="protein sequence ID" value="MDK2594338.1"/>
    <property type="molecule type" value="Genomic_DNA"/>
</dbReference>
<evidence type="ECO:0000259" key="11">
    <source>
        <dbReference type="PROSITE" id="PS51198"/>
    </source>
</evidence>
<sequence length="659" mass="75086">MQFTVHTLSRIMDGVSAMAISAKGISIETKSVKKLYTWQSQSQPPVILNGKITPKIQVFTADASFKVRIQTCNIELAQFELQKLWLSSHVNKLKQSILKLESLLEKRYLSHSLLSAAQRMTSELAQYWLTWSLDKRFEPHLGQTRFTLEEVHHWQQQDIDEFREAFIKKQLHDFEAYFDSVSAQPLTIAQRRACVVVDERQLLLAGAGTGKTSVMIAKVGYLLASKIAQSSQILMLAYGKDAADEMHQRLKYAQLDATCRTFHSLGTFILTEVEGRAPVLSNMSNSEQQKRQFIHETLVSLCQDQEFKTRFLTLLKSEFKLVKSDTEIDFASPSVSRAVRLFCELIGLYKQAASLGSMQHIEGQYESVLAVFRPVLTEYQLYLANEQSIDYDDMISRAIKYVKSGQFRSPWVHILVDEFQDISPVRAELVKVLLAQHPRSHLFAVGDDWQSIYRFSGADLTLTTHFAQHFGPSTVMQLDKTFRYGQDLLDLASDFVCQNPQQIVKQVRAQRVPDEPSVLITPEVSENSFTFVIKKIAGNSARNMSVMILARYHKQLPSKEALLLLNEQYTHLNISAMTFHAAKGKEADYTILTGLDSDSVPAKRQNDEIIDAFLPKMEAYPDAEERRLFYVALTRAKRQTYIMSPKKPSHFIAEISTQL</sequence>
<comment type="catalytic activity">
    <reaction evidence="9">
        <text>ATP + H2O = ADP + phosphate + H(+)</text>
        <dbReference type="Rhea" id="RHEA:13065"/>
        <dbReference type="ChEBI" id="CHEBI:15377"/>
        <dbReference type="ChEBI" id="CHEBI:15378"/>
        <dbReference type="ChEBI" id="CHEBI:30616"/>
        <dbReference type="ChEBI" id="CHEBI:43474"/>
        <dbReference type="ChEBI" id="CHEBI:456216"/>
        <dbReference type="EC" id="5.6.2.4"/>
    </reaction>
</comment>
<evidence type="ECO:0000256" key="2">
    <source>
        <dbReference type="ARBA" id="ARBA00022741"/>
    </source>
</evidence>
<dbReference type="InterPro" id="IPR013986">
    <property type="entry name" value="DExx_box_DNA_helicase_dom_sf"/>
</dbReference>
<dbReference type="Gene3D" id="3.40.50.300">
    <property type="entry name" value="P-loop containing nucleotide triphosphate hydrolases"/>
    <property type="match status" value="2"/>
</dbReference>
<keyword evidence="3 10" id="KW-0378">Hydrolase</keyword>
<evidence type="ECO:0000256" key="3">
    <source>
        <dbReference type="ARBA" id="ARBA00022801"/>
    </source>
</evidence>
<feature type="domain" description="UvrD-like helicase ATP-binding" evidence="11">
    <location>
        <begin position="184"/>
        <end position="485"/>
    </location>
</feature>
<keyword evidence="5 10" id="KW-0067">ATP-binding</keyword>